<evidence type="ECO:0000256" key="13">
    <source>
        <dbReference type="ARBA" id="ARBA00023136"/>
    </source>
</evidence>
<dbReference type="Gene3D" id="3.40.30.10">
    <property type="entry name" value="Glutaredoxin"/>
    <property type="match status" value="1"/>
</dbReference>
<dbReference type="InterPro" id="IPR036249">
    <property type="entry name" value="Thioredoxin-like_sf"/>
</dbReference>
<keyword evidence="3 18" id="KW-0813">Transport</keyword>
<dbReference type="Pfam" id="PF13899">
    <property type="entry name" value="Thioredoxin_7"/>
    <property type="match status" value="1"/>
</dbReference>
<dbReference type="GO" id="GO:0017004">
    <property type="term" value="P:cytochrome complex assembly"/>
    <property type="evidence" value="ECO:0007669"/>
    <property type="project" value="UniProtKB-UniRule"/>
</dbReference>
<evidence type="ECO:0000256" key="1">
    <source>
        <dbReference type="ARBA" id="ARBA00004429"/>
    </source>
</evidence>
<dbReference type="PROSITE" id="PS51352">
    <property type="entry name" value="THIOREDOXIN_2"/>
    <property type="match status" value="1"/>
</dbReference>
<dbReference type="GO" id="GO:0009055">
    <property type="term" value="F:electron transfer activity"/>
    <property type="evidence" value="ECO:0007669"/>
    <property type="project" value="UniProtKB-UniRule"/>
</dbReference>
<feature type="transmembrane region" description="Helical" evidence="18">
    <location>
        <begin position="221"/>
        <end position="246"/>
    </location>
</feature>
<evidence type="ECO:0000256" key="9">
    <source>
        <dbReference type="ARBA" id="ARBA00022982"/>
    </source>
</evidence>
<dbReference type="RefSeq" id="WP_086744757.1">
    <property type="nucleotide sequence ID" value="NZ_MWPV01000004.1"/>
</dbReference>
<feature type="signal peptide" evidence="18">
    <location>
        <begin position="1"/>
        <end position="18"/>
    </location>
</feature>
<sequence precursor="true">MRFIVLFISLFWLSFAQANNNVLDDLIKPNQPVFLKVDQAFKHDFDQQGKQLFLAFDIADGYYLYKQKLQFVAKEATLIEPTLPEGEMIEDEYFGKTDVYFGEFVTVLKFSEIKEGAVLKIRYQGCAEAGLCYPPETITIPLVSYTTSPNSEPSSQAEADKTSSTDSSLTERLADQSLLTNLAVFFLLGLGLALTPCVFPMFPILSSLIAGQSGVLSTKKAFMLSFIYVQGMAITYAALGLVVAKLGGHITGYLQHPILLISFSILFVVLACSMFGFFDIKLPESWMTRLTQLSNKQKNGQYVGVFLMGILSGLIASPCTTAPLSAALLYVAQSGDYVFGAVTLYVLSLGMGVPLLLMGTSGGKLLPKAGAWMNQVKTLFGFIMLMVPLILLERIVAFDIILILGALLLLATAIYLYYWQIQTQSAKAKTILWTSAFVLAFIGLSVLQNQIFPSSSVVKTSSGLQTAPASNEFINVSNLSELDNMLARAQQENKLVMLDLYAEWCVACKEFEHKTFPDERVQGEFEHYMLLKADLTESDDVTMEFMERFTVFGLPSILFFDLQGNELSEQRVTGFLNATDFSEHLEKLRHSQNL</sequence>
<keyword evidence="4 18" id="KW-1003">Cell membrane</keyword>
<evidence type="ECO:0000256" key="19">
    <source>
        <dbReference type="SAM" id="MobiDB-lite"/>
    </source>
</evidence>
<dbReference type="Pfam" id="PF02683">
    <property type="entry name" value="DsbD_TM"/>
    <property type="match status" value="1"/>
</dbReference>
<keyword evidence="7 18" id="KW-0732">Signal</keyword>
<dbReference type="PANTHER" id="PTHR32234:SF0">
    <property type="entry name" value="THIOL:DISULFIDE INTERCHANGE PROTEIN DSBD"/>
    <property type="match status" value="1"/>
</dbReference>
<evidence type="ECO:0000256" key="11">
    <source>
        <dbReference type="ARBA" id="ARBA00023002"/>
    </source>
</evidence>
<evidence type="ECO:0000256" key="2">
    <source>
        <dbReference type="ARBA" id="ARBA00007241"/>
    </source>
</evidence>
<dbReference type="EC" id="1.8.1.8" evidence="18"/>
<feature type="disulfide bond" description="Redox-active" evidence="18">
    <location>
        <begin position="126"/>
        <end position="132"/>
    </location>
</feature>
<dbReference type="InterPro" id="IPR017937">
    <property type="entry name" value="Thioredoxin_CS"/>
</dbReference>
<evidence type="ECO:0000256" key="15">
    <source>
        <dbReference type="ARBA" id="ARBA00023284"/>
    </source>
</evidence>
<keyword evidence="12 18" id="KW-0520">NAD</keyword>
<evidence type="ECO:0000256" key="4">
    <source>
        <dbReference type="ARBA" id="ARBA00022475"/>
    </source>
</evidence>
<evidence type="ECO:0000313" key="22">
    <source>
        <dbReference type="Proteomes" id="UP000194841"/>
    </source>
</evidence>
<evidence type="ECO:0000256" key="14">
    <source>
        <dbReference type="ARBA" id="ARBA00023157"/>
    </source>
</evidence>
<protein>
    <recommendedName>
        <fullName evidence="18">Thiol:disulfide interchange protein DsbD</fullName>
        <ecNumber evidence="18">1.8.1.8</ecNumber>
    </recommendedName>
    <alternativeName>
        <fullName evidence="18">Protein-disulfide reductase</fullName>
        <shortName evidence="18">Disulfide reductase</shortName>
    </alternativeName>
</protein>
<dbReference type="OrthoDB" id="9811036at2"/>
<comment type="caution">
    <text evidence="21">The sequence shown here is derived from an EMBL/GenBank/DDBJ whole genome shotgun (WGS) entry which is preliminary data.</text>
</comment>
<gene>
    <name evidence="18" type="primary">dsbD</name>
    <name evidence="21" type="ORF">B1199_14125</name>
</gene>
<name>A0A244CQ18_PSEDV</name>
<evidence type="ECO:0000256" key="3">
    <source>
        <dbReference type="ARBA" id="ARBA00022448"/>
    </source>
</evidence>
<dbReference type="PANTHER" id="PTHR32234">
    <property type="entry name" value="THIOL:DISULFIDE INTERCHANGE PROTEIN DSBD"/>
    <property type="match status" value="1"/>
</dbReference>
<dbReference type="GO" id="GO:0045454">
    <property type="term" value="P:cell redox homeostasis"/>
    <property type="evidence" value="ECO:0007669"/>
    <property type="project" value="TreeGrafter"/>
</dbReference>
<evidence type="ECO:0000256" key="17">
    <source>
        <dbReference type="ARBA" id="ARBA00047804"/>
    </source>
</evidence>
<dbReference type="HAMAP" id="MF_00399">
    <property type="entry name" value="DbsD"/>
    <property type="match status" value="1"/>
</dbReference>
<dbReference type="InterPro" id="IPR028250">
    <property type="entry name" value="DsbDN"/>
</dbReference>
<feature type="transmembrane region" description="Helical" evidence="18">
    <location>
        <begin position="430"/>
        <end position="447"/>
    </location>
</feature>
<feature type="chain" id="PRO_5011323492" description="Thiol:disulfide interchange protein DsbD" evidence="18">
    <location>
        <begin position="19"/>
        <end position="594"/>
    </location>
</feature>
<accession>A0A244CQ18</accession>
<dbReference type="InterPro" id="IPR035671">
    <property type="entry name" value="DsbD_gamma"/>
</dbReference>
<proteinExistence type="inferred from homology"/>
<keyword evidence="22" id="KW-1185">Reference proteome</keyword>
<dbReference type="AlphaFoldDB" id="A0A244CQ18"/>
<feature type="region of interest" description="Disordered" evidence="19">
    <location>
        <begin position="147"/>
        <end position="166"/>
    </location>
</feature>
<feature type="transmembrane region" description="Helical" evidence="18">
    <location>
        <begin position="301"/>
        <end position="331"/>
    </location>
</feature>
<dbReference type="GO" id="GO:0005886">
    <property type="term" value="C:plasma membrane"/>
    <property type="evidence" value="ECO:0007669"/>
    <property type="project" value="UniProtKB-SubCell"/>
</dbReference>
<reference evidence="21 22" key="1">
    <citation type="submission" date="2017-02" db="EMBL/GenBank/DDBJ databases">
        <title>Pseudoalteromonas ulvae TC14 Genome.</title>
        <authorList>
            <person name="Molmeret M."/>
        </authorList>
    </citation>
    <scope>NUCLEOTIDE SEQUENCE [LARGE SCALE GENOMIC DNA]</scope>
    <source>
        <strain evidence="21">TC14</strain>
    </source>
</reference>
<dbReference type="EMBL" id="MWPV01000004">
    <property type="protein sequence ID" value="OUL57299.1"/>
    <property type="molecule type" value="Genomic_DNA"/>
</dbReference>
<evidence type="ECO:0000256" key="7">
    <source>
        <dbReference type="ARBA" id="ARBA00022729"/>
    </source>
</evidence>
<feature type="domain" description="Thioredoxin" evidence="20">
    <location>
        <begin position="446"/>
        <end position="590"/>
    </location>
</feature>
<keyword evidence="14 18" id="KW-1015">Disulfide bond</keyword>
<feature type="transmembrane region" description="Helical" evidence="18">
    <location>
        <begin position="258"/>
        <end position="280"/>
    </location>
</feature>
<evidence type="ECO:0000256" key="16">
    <source>
        <dbReference type="ARBA" id="ARBA00047388"/>
    </source>
</evidence>
<feature type="transmembrane region" description="Helical" evidence="18">
    <location>
        <begin position="369"/>
        <end position="391"/>
    </location>
</feature>
<dbReference type="Proteomes" id="UP000194841">
    <property type="component" value="Unassembled WGS sequence"/>
</dbReference>
<comment type="subcellular location">
    <subcellularLocation>
        <location evidence="1 18">Cell inner membrane</location>
        <topology evidence="1 18">Multi-pass membrane protein</topology>
    </subcellularLocation>
</comment>
<dbReference type="SUPFAM" id="SSF74863">
    <property type="entry name" value="Thiol:disulfide interchange protein DsbD, N-terminal domain (DsbD-alpha)"/>
    <property type="match status" value="1"/>
</dbReference>
<dbReference type="PROSITE" id="PS00194">
    <property type="entry name" value="THIOREDOXIN_1"/>
    <property type="match status" value="1"/>
</dbReference>
<dbReference type="CDD" id="cd02953">
    <property type="entry name" value="DsbDgamma"/>
    <property type="match status" value="1"/>
</dbReference>
<keyword evidence="9 18" id="KW-0249">Electron transport</keyword>
<feature type="disulfide bond" description="Redox-active" evidence="18">
    <location>
        <begin position="505"/>
        <end position="508"/>
    </location>
</feature>
<dbReference type="NCBIfam" id="NF001419">
    <property type="entry name" value="PRK00293.1"/>
    <property type="match status" value="1"/>
</dbReference>
<comment type="catalytic activity">
    <reaction evidence="16 18">
        <text>[protein]-dithiol + NAD(+) = [protein]-disulfide + NADH + H(+)</text>
        <dbReference type="Rhea" id="RHEA:18749"/>
        <dbReference type="Rhea" id="RHEA-COMP:10593"/>
        <dbReference type="Rhea" id="RHEA-COMP:10594"/>
        <dbReference type="ChEBI" id="CHEBI:15378"/>
        <dbReference type="ChEBI" id="CHEBI:29950"/>
        <dbReference type="ChEBI" id="CHEBI:50058"/>
        <dbReference type="ChEBI" id="CHEBI:57540"/>
        <dbReference type="ChEBI" id="CHEBI:57945"/>
        <dbReference type="EC" id="1.8.1.8"/>
    </reaction>
</comment>
<organism evidence="21 22">
    <name type="scientific">Pseudoalteromonas ulvae</name>
    <dbReference type="NCBI Taxonomy" id="107327"/>
    <lineage>
        <taxon>Bacteria</taxon>
        <taxon>Pseudomonadati</taxon>
        <taxon>Pseudomonadota</taxon>
        <taxon>Gammaproteobacteria</taxon>
        <taxon>Alteromonadales</taxon>
        <taxon>Pseudoalteromonadaceae</taxon>
        <taxon>Pseudoalteromonas</taxon>
    </lineage>
</organism>
<keyword evidence="10 18" id="KW-1133">Transmembrane helix</keyword>
<dbReference type="GO" id="GO:0047134">
    <property type="term" value="F:protein-disulfide reductase [NAD(P)H] activity"/>
    <property type="evidence" value="ECO:0007669"/>
    <property type="project" value="UniProtKB-UniRule"/>
</dbReference>
<keyword evidence="11 18" id="KW-0560">Oxidoreductase</keyword>
<feature type="transmembrane region" description="Helical" evidence="18">
    <location>
        <begin position="397"/>
        <end position="418"/>
    </location>
</feature>
<dbReference type="InterPro" id="IPR036929">
    <property type="entry name" value="DsbDN_sf"/>
</dbReference>
<dbReference type="Gene3D" id="2.60.40.1250">
    <property type="entry name" value="Thiol:disulfide interchange protein DsbD, N-terminal domain"/>
    <property type="match status" value="1"/>
</dbReference>
<feature type="transmembrane region" description="Helical" evidence="18">
    <location>
        <begin position="337"/>
        <end position="357"/>
    </location>
</feature>
<dbReference type="Pfam" id="PF11412">
    <property type="entry name" value="DsbD_N"/>
    <property type="match status" value="1"/>
</dbReference>
<comment type="catalytic activity">
    <reaction evidence="17 18">
        <text>[protein]-dithiol + NADP(+) = [protein]-disulfide + NADPH + H(+)</text>
        <dbReference type="Rhea" id="RHEA:18753"/>
        <dbReference type="Rhea" id="RHEA-COMP:10593"/>
        <dbReference type="Rhea" id="RHEA-COMP:10594"/>
        <dbReference type="ChEBI" id="CHEBI:15378"/>
        <dbReference type="ChEBI" id="CHEBI:29950"/>
        <dbReference type="ChEBI" id="CHEBI:50058"/>
        <dbReference type="ChEBI" id="CHEBI:57783"/>
        <dbReference type="ChEBI" id="CHEBI:58349"/>
        <dbReference type="EC" id="1.8.1.8"/>
    </reaction>
</comment>
<evidence type="ECO:0000256" key="8">
    <source>
        <dbReference type="ARBA" id="ARBA00022748"/>
    </source>
</evidence>
<evidence type="ECO:0000256" key="5">
    <source>
        <dbReference type="ARBA" id="ARBA00022519"/>
    </source>
</evidence>
<comment type="function">
    <text evidence="18">Required to facilitate the formation of correct disulfide bonds in some periplasmic proteins and for the assembly of the periplasmic c-type cytochromes. Acts by transferring electrons from cytoplasmic thioredoxin to the periplasm. This transfer involves a cascade of disulfide bond formation and reduction steps.</text>
</comment>
<keyword evidence="5 18" id="KW-0997">Cell inner membrane</keyword>
<evidence type="ECO:0000259" key="20">
    <source>
        <dbReference type="PROSITE" id="PS51352"/>
    </source>
</evidence>
<feature type="transmembrane region" description="Helical" evidence="18">
    <location>
        <begin position="182"/>
        <end position="209"/>
    </location>
</feature>
<comment type="similarity">
    <text evidence="2 18">Belongs to the thioredoxin family. DsbD subfamily.</text>
</comment>
<dbReference type="SUPFAM" id="SSF52833">
    <property type="entry name" value="Thioredoxin-like"/>
    <property type="match status" value="1"/>
</dbReference>
<keyword evidence="13 18" id="KW-0472">Membrane</keyword>
<keyword evidence="15 18" id="KW-0676">Redox-active center</keyword>
<keyword evidence="6 18" id="KW-0812">Transmembrane</keyword>
<evidence type="ECO:0000313" key="21">
    <source>
        <dbReference type="EMBL" id="OUL57299.1"/>
    </source>
</evidence>
<evidence type="ECO:0000256" key="6">
    <source>
        <dbReference type="ARBA" id="ARBA00022692"/>
    </source>
</evidence>
<dbReference type="InterPro" id="IPR013766">
    <property type="entry name" value="Thioredoxin_domain"/>
</dbReference>
<dbReference type="InterPro" id="IPR022910">
    <property type="entry name" value="Thiol_diS_interchange_DbsD"/>
</dbReference>
<feature type="disulfide bond" description="Redox-active" evidence="18">
    <location>
        <begin position="197"/>
        <end position="319"/>
    </location>
</feature>
<evidence type="ECO:0000256" key="12">
    <source>
        <dbReference type="ARBA" id="ARBA00023027"/>
    </source>
</evidence>
<evidence type="ECO:0000256" key="10">
    <source>
        <dbReference type="ARBA" id="ARBA00022989"/>
    </source>
</evidence>
<keyword evidence="8 18" id="KW-0201">Cytochrome c-type biogenesis</keyword>
<evidence type="ECO:0000256" key="18">
    <source>
        <dbReference type="HAMAP-Rule" id="MF_00399"/>
    </source>
</evidence>
<dbReference type="InterPro" id="IPR003834">
    <property type="entry name" value="Cyt_c_assmbl_TM_dom"/>
</dbReference>
<feature type="compositionally biased region" description="Polar residues" evidence="19">
    <location>
        <begin position="147"/>
        <end position="157"/>
    </location>
</feature>